<dbReference type="GO" id="GO:0046872">
    <property type="term" value="F:metal ion binding"/>
    <property type="evidence" value="ECO:0007669"/>
    <property type="project" value="UniProtKB-KW"/>
</dbReference>
<name>A0A2Z4G867_9BACT</name>
<dbReference type="GO" id="GO:0004222">
    <property type="term" value="F:metalloendopeptidase activity"/>
    <property type="evidence" value="ECO:0007669"/>
    <property type="project" value="InterPro"/>
</dbReference>
<accession>A0A2Z4G867</accession>
<evidence type="ECO:0000256" key="5">
    <source>
        <dbReference type="ARBA" id="ARBA00023049"/>
    </source>
</evidence>
<keyword evidence="1 6" id="KW-0645">Protease</keyword>
<evidence type="ECO:0000256" key="2">
    <source>
        <dbReference type="ARBA" id="ARBA00022723"/>
    </source>
</evidence>
<dbReference type="Proteomes" id="UP000249873">
    <property type="component" value="Chromosome"/>
</dbReference>
<dbReference type="GO" id="GO:0016020">
    <property type="term" value="C:membrane"/>
    <property type="evidence" value="ECO:0007669"/>
    <property type="project" value="TreeGrafter"/>
</dbReference>
<evidence type="ECO:0000313" key="9">
    <source>
        <dbReference type="EMBL" id="AWV97336.1"/>
    </source>
</evidence>
<dbReference type="GO" id="GO:0051603">
    <property type="term" value="P:proteolysis involved in protein catabolic process"/>
    <property type="evidence" value="ECO:0007669"/>
    <property type="project" value="TreeGrafter"/>
</dbReference>
<evidence type="ECO:0000256" key="7">
    <source>
        <dbReference type="SAM" id="Phobius"/>
    </source>
</evidence>
<keyword evidence="2" id="KW-0479">Metal-binding</keyword>
<keyword evidence="7" id="KW-1133">Transmembrane helix</keyword>
<feature type="transmembrane region" description="Helical" evidence="7">
    <location>
        <begin position="104"/>
        <end position="122"/>
    </location>
</feature>
<dbReference type="Gene3D" id="3.30.2010.10">
    <property type="entry name" value="Metalloproteases ('zincins'), catalytic domain"/>
    <property type="match status" value="1"/>
</dbReference>
<gene>
    <name evidence="9" type="ORF">DJ013_03780</name>
</gene>
<keyword evidence="7" id="KW-0812">Transmembrane</keyword>
<protein>
    <recommendedName>
        <fullName evidence="8">Peptidase M48 domain-containing protein</fullName>
    </recommendedName>
</protein>
<dbReference type="PANTHER" id="PTHR22726:SF1">
    <property type="entry name" value="METALLOENDOPEPTIDASE OMA1, MITOCHONDRIAL"/>
    <property type="match status" value="1"/>
</dbReference>
<dbReference type="InterPro" id="IPR051156">
    <property type="entry name" value="Mito/Outer_Membr_Metalloprot"/>
</dbReference>
<dbReference type="AlphaFoldDB" id="A0A2Z4G867"/>
<comment type="cofactor">
    <cofactor evidence="6">
        <name>Zn(2+)</name>
        <dbReference type="ChEBI" id="CHEBI:29105"/>
    </cofactor>
    <text evidence="6">Binds 1 zinc ion per subunit.</text>
</comment>
<evidence type="ECO:0000313" key="10">
    <source>
        <dbReference type="Proteomes" id="UP000249873"/>
    </source>
</evidence>
<evidence type="ECO:0000256" key="3">
    <source>
        <dbReference type="ARBA" id="ARBA00022801"/>
    </source>
</evidence>
<dbReference type="EMBL" id="CP029480">
    <property type="protein sequence ID" value="AWV97336.1"/>
    <property type="molecule type" value="Genomic_DNA"/>
</dbReference>
<proteinExistence type="inferred from homology"/>
<dbReference type="PANTHER" id="PTHR22726">
    <property type="entry name" value="METALLOENDOPEPTIDASE OMA1"/>
    <property type="match status" value="1"/>
</dbReference>
<dbReference type="Pfam" id="PF01435">
    <property type="entry name" value="Peptidase_M48"/>
    <property type="match status" value="1"/>
</dbReference>
<sequence length="375" mass="42486">MYYLDGQTSIKREIVLSHSGDDLVIELIGDTFSSDKITWKKEAISLEESMNTGTSILKYGDFPAQYIYLSHDEPILDDLRNTLKRKDFGEYVTDYALKGKTKTLIGSVLLFVFITAAGYFVVLPKLAEGFVMQLPMSWEEELGERIFGGMTNEQLLTDTLVTLRIDKEGSRLLQDFVDDIDKNESDYNFRVTLVKDDLVNAFALPGGRIVVFTGIIDLMNSEEELAALLSHEISHVTERHSLRNLAKSFAGYFFISILTGDANGTLAFILQNADTMNNLRNSREFEEEADDVGLELLKLNGITARGMIELMTGLSELEESMIGDSEIIKFVSTHPLSKERVEKAESFLKSQTDIRENEKLTKKWRRIKSHVNLEY</sequence>
<keyword evidence="3 6" id="KW-0378">Hydrolase</keyword>
<comment type="similarity">
    <text evidence="6">Belongs to the peptidase M48 family.</text>
</comment>
<evidence type="ECO:0000259" key="8">
    <source>
        <dbReference type="Pfam" id="PF01435"/>
    </source>
</evidence>
<evidence type="ECO:0000256" key="4">
    <source>
        <dbReference type="ARBA" id="ARBA00022833"/>
    </source>
</evidence>
<feature type="domain" description="Peptidase M48" evidence="8">
    <location>
        <begin position="175"/>
        <end position="345"/>
    </location>
</feature>
<keyword evidence="10" id="KW-1185">Reference proteome</keyword>
<evidence type="ECO:0000256" key="6">
    <source>
        <dbReference type="RuleBase" id="RU003983"/>
    </source>
</evidence>
<dbReference type="CDD" id="cd07332">
    <property type="entry name" value="M48C_Oma1_like"/>
    <property type="match status" value="1"/>
</dbReference>
<evidence type="ECO:0000256" key="1">
    <source>
        <dbReference type="ARBA" id="ARBA00022670"/>
    </source>
</evidence>
<dbReference type="InterPro" id="IPR001915">
    <property type="entry name" value="Peptidase_M48"/>
</dbReference>
<keyword evidence="4 6" id="KW-0862">Zinc</keyword>
<dbReference type="KEGG" id="als:DJ013_03780"/>
<dbReference type="OrthoDB" id="9810445at2"/>
<organism evidence="9 10">
    <name type="scientific">Arcticibacterium luteifluviistationis</name>
    <dbReference type="NCBI Taxonomy" id="1784714"/>
    <lineage>
        <taxon>Bacteria</taxon>
        <taxon>Pseudomonadati</taxon>
        <taxon>Bacteroidota</taxon>
        <taxon>Cytophagia</taxon>
        <taxon>Cytophagales</taxon>
        <taxon>Leadbetterellaceae</taxon>
        <taxon>Arcticibacterium</taxon>
    </lineage>
</organism>
<keyword evidence="7" id="KW-0472">Membrane</keyword>
<reference evidence="9 10" key="1">
    <citation type="submission" date="2018-05" db="EMBL/GenBank/DDBJ databases">
        <title>Complete genome sequence of Arcticibacterium luteifluviistationis SM1504T, a cytophagaceae bacterium isolated from Arctic surface seawater.</title>
        <authorList>
            <person name="Li Y."/>
            <person name="Qin Q.-L."/>
        </authorList>
    </citation>
    <scope>NUCLEOTIDE SEQUENCE [LARGE SCALE GENOMIC DNA]</scope>
    <source>
        <strain evidence="9 10">SM1504</strain>
    </source>
</reference>
<dbReference type="RefSeq" id="WP_111370438.1">
    <property type="nucleotide sequence ID" value="NZ_CP029480.1"/>
</dbReference>
<keyword evidence="5 6" id="KW-0482">Metalloprotease</keyword>